<feature type="signal peptide" evidence="1">
    <location>
        <begin position="1"/>
        <end position="21"/>
    </location>
</feature>
<dbReference type="AlphaFoldDB" id="A0A6J8AJ51"/>
<keyword evidence="1" id="KW-0732">Signal</keyword>
<reference evidence="2 3" key="1">
    <citation type="submission" date="2020-06" db="EMBL/GenBank/DDBJ databases">
        <authorList>
            <person name="Li R."/>
            <person name="Bekaert M."/>
        </authorList>
    </citation>
    <scope>NUCLEOTIDE SEQUENCE [LARGE SCALE GENOMIC DNA]</scope>
    <source>
        <strain evidence="3">wild</strain>
    </source>
</reference>
<name>A0A6J8AJ51_MYTCO</name>
<feature type="chain" id="PRO_5027119676" evidence="1">
    <location>
        <begin position="22"/>
        <end position="220"/>
    </location>
</feature>
<dbReference type="Proteomes" id="UP000507470">
    <property type="component" value="Unassembled WGS sequence"/>
</dbReference>
<accession>A0A6J8AJ51</accession>
<gene>
    <name evidence="2" type="ORF">MCOR_8327</name>
</gene>
<evidence type="ECO:0000313" key="3">
    <source>
        <dbReference type="Proteomes" id="UP000507470"/>
    </source>
</evidence>
<dbReference type="EC" id="2.7.11.1" evidence="2"/>
<dbReference type="EMBL" id="CACVKT020001512">
    <property type="protein sequence ID" value="CAC5368944.1"/>
    <property type="molecule type" value="Genomic_DNA"/>
</dbReference>
<proteinExistence type="predicted"/>
<keyword evidence="3" id="KW-1185">Reference proteome</keyword>
<dbReference type="GO" id="GO:0004674">
    <property type="term" value="F:protein serine/threonine kinase activity"/>
    <property type="evidence" value="ECO:0007669"/>
    <property type="project" value="UniProtKB-EC"/>
</dbReference>
<evidence type="ECO:0000313" key="2">
    <source>
        <dbReference type="EMBL" id="CAC5368944.1"/>
    </source>
</evidence>
<organism evidence="2 3">
    <name type="scientific">Mytilus coruscus</name>
    <name type="common">Sea mussel</name>
    <dbReference type="NCBI Taxonomy" id="42192"/>
    <lineage>
        <taxon>Eukaryota</taxon>
        <taxon>Metazoa</taxon>
        <taxon>Spiralia</taxon>
        <taxon>Lophotrochozoa</taxon>
        <taxon>Mollusca</taxon>
        <taxon>Bivalvia</taxon>
        <taxon>Autobranchia</taxon>
        <taxon>Pteriomorphia</taxon>
        <taxon>Mytilida</taxon>
        <taxon>Mytiloidea</taxon>
        <taxon>Mytilidae</taxon>
        <taxon>Mytilinae</taxon>
        <taxon>Mytilus</taxon>
    </lineage>
</organism>
<keyword evidence="2" id="KW-0808">Transferase</keyword>
<evidence type="ECO:0000256" key="1">
    <source>
        <dbReference type="SAM" id="SignalP"/>
    </source>
</evidence>
<sequence>MKVNIIFICFLLFVSVVKVTGFLLEDKTPLPNNDLTDKHYIAVIDLLLEEKKARQQLEVAVTQLHQELLTKTYHLPTPNGANNLTENCKADLQAMKNYSDNIQGELTAEIKLLKHEHSLLQQNFSKLQLEITDIRIRFKNFENRSIEDSRKVQNDLNSLKQLKTIDQLQDVHTLQTQFETIQRQVQSLTITESARGQDFLALYQTLGIKIKFNAKYKRSF</sequence>
<protein>
    <submittedName>
        <fullName evidence="2">ROCK2</fullName>
        <ecNumber evidence="2">2.7.11.1</ecNumber>
    </submittedName>
</protein>